<sequence>MTADMKVYPLVQGCGSRFTVGLLHDVRTVLEDHGYPEISNGLDLLDLQMALYGFLYGNGERRAGE</sequence>
<reference evidence="1 2" key="1">
    <citation type="submission" date="2023-05" db="EMBL/GenBank/DDBJ databases">
        <title>Draft genome sequence of Streptomyces sp. B-S-A6 isolated from a cave soil in Thailand.</title>
        <authorList>
            <person name="Chamroensaksri N."/>
            <person name="Muangham S."/>
        </authorList>
    </citation>
    <scope>NUCLEOTIDE SEQUENCE [LARGE SCALE GENOMIC DNA]</scope>
    <source>
        <strain evidence="1 2">B-S-A6</strain>
    </source>
</reference>
<proteinExistence type="predicted"/>
<dbReference type="EMBL" id="JASCIQ010000053">
    <property type="protein sequence ID" value="MDI3408852.1"/>
    <property type="molecule type" value="Genomic_DNA"/>
</dbReference>
<comment type="caution">
    <text evidence="1">The sequence shown here is derived from an EMBL/GenBank/DDBJ whole genome shotgun (WGS) entry which is preliminary data.</text>
</comment>
<evidence type="ECO:0000313" key="2">
    <source>
        <dbReference type="Proteomes" id="UP001223978"/>
    </source>
</evidence>
<organism evidence="1 2">
    <name type="scientific">Streptomyces cavernicola</name>
    <dbReference type="NCBI Taxonomy" id="3043613"/>
    <lineage>
        <taxon>Bacteria</taxon>
        <taxon>Bacillati</taxon>
        <taxon>Actinomycetota</taxon>
        <taxon>Actinomycetes</taxon>
        <taxon>Kitasatosporales</taxon>
        <taxon>Streptomycetaceae</taxon>
        <taxon>Streptomyces</taxon>
    </lineage>
</organism>
<keyword evidence="2" id="KW-1185">Reference proteome</keyword>
<evidence type="ECO:0000313" key="1">
    <source>
        <dbReference type="EMBL" id="MDI3408852.1"/>
    </source>
</evidence>
<protein>
    <submittedName>
        <fullName evidence="1">Uncharacterized protein</fullName>
    </submittedName>
</protein>
<accession>A0ABT6SKY9</accession>
<dbReference type="RefSeq" id="WP_282546730.1">
    <property type="nucleotide sequence ID" value="NZ_JASCIQ010000053.1"/>
</dbReference>
<dbReference type="Proteomes" id="UP001223978">
    <property type="component" value="Unassembled WGS sequence"/>
</dbReference>
<name>A0ABT6SKY9_9ACTN</name>
<gene>
    <name evidence="1" type="ORF">QIS96_34175</name>
</gene>